<accession>A0A6I6K3B1</accession>
<dbReference type="SFLD" id="SFLDS00003">
    <property type="entry name" value="Haloacid_Dehalogenase"/>
    <property type="match status" value="1"/>
</dbReference>
<dbReference type="SFLD" id="SFLDG01131">
    <property type="entry name" value="C1.5.2:_MDP_Like"/>
    <property type="match status" value="1"/>
</dbReference>
<dbReference type="NCBIfam" id="TIGR01685">
    <property type="entry name" value="MDP-1"/>
    <property type="match status" value="1"/>
</dbReference>
<dbReference type="InterPro" id="IPR023214">
    <property type="entry name" value="HAD_sf"/>
</dbReference>
<dbReference type="SUPFAM" id="SSF56784">
    <property type="entry name" value="HAD-like"/>
    <property type="match status" value="1"/>
</dbReference>
<evidence type="ECO:0000313" key="2">
    <source>
        <dbReference type="Proteomes" id="UP000428260"/>
    </source>
</evidence>
<dbReference type="PANTHER" id="PTHR17901:SF14">
    <property type="entry name" value="MAGNESIUM-DEPENDENT PHOSPHATASE 1"/>
    <property type="match status" value="1"/>
</dbReference>
<dbReference type="Gene3D" id="3.40.50.1000">
    <property type="entry name" value="HAD superfamily/HAD-like"/>
    <property type="match status" value="1"/>
</dbReference>
<dbReference type="AlphaFoldDB" id="A0A6I6K3B1"/>
<sequence>MSFDVFVFDLDFTLWDAGGTWCDATNPPYVWRNNKLLDRSGRWISLYPDVIAVLEELKNQNKFIAAASRTYEPEWAQDLLNLFDIDKYFDTKEIYPASKISHFKKIRRFLDVPYQRMVFFDDEYRNIEDVSGLGVEAIFVRNGIDLKMVDKFL</sequence>
<gene>
    <name evidence="1" type="ORF">GM418_31115</name>
</gene>
<dbReference type="InterPro" id="IPR010036">
    <property type="entry name" value="MDP_1_eu_arc"/>
</dbReference>
<reference evidence="1 2" key="1">
    <citation type="submission" date="2019-11" db="EMBL/GenBank/DDBJ databases">
        <authorList>
            <person name="Zheng R.K."/>
            <person name="Sun C.M."/>
        </authorList>
    </citation>
    <scope>NUCLEOTIDE SEQUENCE [LARGE SCALE GENOMIC DNA]</scope>
    <source>
        <strain evidence="1 2">WC007</strain>
    </source>
</reference>
<dbReference type="EMBL" id="CP046401">
    <property type="protein sequence ID" value="QGY47948.1"/>
    <property type="molecule type" value="Genomic_DNA"/>
</dbReference>
<dbReference type="PANTHER" id="PTHR17901">
    <property type="entry name" value="MAGNESIUM-DEPENDENT PHOSPHATASE 1 MDP1"/>
    <property type="match status" value="1"/>
</dbReference>
<dbReference type="RefSeq" id="WP_158872272.1">
    <property type="nucleotide sequence ID" value="NZ_CP046401.1"/>
</dbReference>
<dbReference type="KEGG" id="mcos:GM418_31115"/>
<dbReference type="InterPro" id="IPR010033">
    <property type="entry name" value="HAD_SF_ppase_IIIC"/>
</dbReference>
<proteinExistence type="predicted"/>
<keyword evidence="2" id="KW-1185">Reference proteome</keyword>
<evidence type="ECO:0000313" key="1">
    <source>
        <dbReference type="EMBL" id="QGY47948.1"/>
    </source>
</evidence>
<dbReference type="InterPro" id="IPR036412">
    <property type="entry name" value="HAD-like_sf"/>
</dbReference>
<dbReference type="GO" id="GO:0003993">
    <property type="term" value="F:acid phosphatase activity"/>
    <property type="evidence" value="ECO:0007669"/>
    <property type="project" value="TreeGrafter"/>
</dbReference>
<dbReference type="NCBIfam" id="TIGR01681">
    <property type="entry name" value="HAD-SF-IIIC"/>
    <property type="match status" value="1"/>
</dbReference>
<dbReference type="Pfam" id="PF12689">
    <property type="entry name" value="Acid_PPase"/>
    <property type="match status" value="1"/>
</dbReference>
<dbReference type="SFLD" id="SFLDG01129">
    <property type="entry name" value="C1.5:_HAD__Beta-PGM__Phosphata"/>
    <property type="match status" value="1"/>
</dbReference>
<protein>
    <submittedName>
        <fullName evidence="1">Magnesium-dependent phosphatase-1</fullName>
    </submittedName>
</protein>
<dbReference type="Proteomes" id="UP000428260">
    <property type="component" value="Chromosome"/>
</dbReference>
<organism evidence="1 2">
    <name type="scientific">Maribellus comscasis</name>
    <dbReference type="NCBI Taxonomy" id="2681766"/>
    <lineage>
        <taxon>Bacteria</taxon>
        <taxon>Pseudomonadati</taxon>
        <taxon>Bacteroidota</taxon>
        <taxon>Bacteroidia</taxon>
        <taxon>Marinilabiliales</taxon>
        <taxon>Prolixibacteraceae</taxon>
        <taxon>Maribellus</taxon>
    </lineage>
</organism>
<name>A0A6I6K3B1_9BACT</name>